<dbReference type="GO" id="GO:0003700">
    <property type="term" value="F:DNA-binding transcription factor activity"/>
    <property type="evidence" value="ECO:0007669"/>
    <property type="project" value="InterPro"/>
</dbReference>
<dbReference type="InterPro" id="IPR036390">
    <property type="entry name" value="WH_DNA-bd_sf"/>
</dbReference>
<evidence type="ECO:0000256" key="5">
    <source>
        <dbReference type="RuleBase" id="RU004020"/>
    </source>
</evidence>
<sequence length="353" mass="41219">MLHSMFPRPVLKTQTPPSAPPLRFPQKLWKIANECQSGAVSWSPHGKSILLRYSLFKEEFMSTKSDFFKTDNISSFVRQLNLYGFRKVYDHTHKQAYKANPDLHEFSNVYFQRDRSDLLDKVTRKSGVLKDRNDFLPDNQCSGEFSNDNSENRFDEDIIVGDDSCLNQSIEIENLSQTLQYETSGEQNAENSEVQPIKEASQTEHQSTPAELVITNNEETPEPKKKKRGRKPGSKQDPNKTKLLRFAKLHRKQRKDFAPTLKRPELYPNLIYYDDEDSSCFLRNTSPEIMLSSTLPFQESPEYRDLKEMYRQQCESKNRQKNSSLNLNILGRPKVLPMNEQIKHLIYARRIRM</sequence>
<evidence type="ECO:0000256" key="4">
    <source>
        <dbReference type="ARBA" id="ARBA00023242"/>
    </source>
</evidence>
<gene>
    <name evidence="8" type="primary">AVEN_171468_1</name>
    <name evidence="8" type="ORF">TNCT_60111</name>
</gene>
<evidence type="ECO:0000256" key="2">
    <source>
        <dbReference type="ARBA" id="ARBA00006403"/>
    </source>
</evidence>
<feature type="compositionally biased region" description="Polar residues" evidence="6">
    <location>
        <begin position="182"/>
        <end position="194"/>
    </location>
</feature>
<comment type="caution">
    <text evidence="8">The sequence shown here is derived from an EMBL/GenBank/DDBJ whole genome shotgun (WGS) entry which is preliminary data.</text>
</comment>
<evidence type="ECO:0000259" key="7">
    <source>
        <dbReference type="SMART" id="SM00415"/>
    </source>
</evidence>
<comment type="subcellular location">
    <subcellularLocation>
        <location evidence="1">Nucleus</location>
    </subcellularLocation>
</comment>
<dbReference type="AlphaFoldDB" id="A0A8X6HHX1"/>
<feature type="domain" description="HSF-type DNA-binding" evidence="7">
    <location>
        <begin position="20"/>
        <end position="125"/>
    </location>
</feature>
<dbReference type="InterPro" id="IPR036388">
    <property type="entry name" value="WH-like_DNA-bd_sf"/>
</dbReference>
<dbReference type="Pfam" id="PF00447">
    <property type="entry name" value="HSF_DNA-bind"/>
    <property type="match status" value="1"/>
</dbReference>
<dbReference type="SMART" id="SM00415">
    <property type="entry name" value="HSF"/>
    <property type="match status" value="1"/>
</dbReference>
<comment type="similarity">
    <text evidence="2 5">Belongs to the HSF family.</text>
</comment>
<dbReference type="PANTHER" id="PTHR10015:SF465">
    <property type="entry name" value="HSF-TYPE DNA-BINDING DOMAIN-CONTAINING PROTEIN"/>
    <property type="match status" value="1"/>
</dbReference>
<keyword evidence="9" id="KW-1185">Reference proteome</keyword>
<proteinExistence type="inferred from homology"/>
<accession>A0A8X6HHX1</accession>
<feature type="compositionally biased region" description="Basic residues" evidence="6">
    <location>
        <begin position="224"/>
        <end position="233"/>
    </location>
</feature>
<evidence type="ECO:0000256" key="3">
    <source>
        <dbReference type="ARBA" id="ARBA00023125"/>
    </source>
</evidence>
<dbReference type="GO" id="GO:0005634">
    <property type="term" value="C:nucleus"/>
    <property type="evidence" value="ECO:0007669"/>
    <property type="project" value="UniProtKB-SubCell"/>
</dbReference>
<feature type="region of interest" description="Disordered" evidence="6">
    <location>
        <begin position="182"/>
        <end position="241"/>
    </location>
</feature>
<evidence type="ECO:0000256" key="6">
    <source>
        <dbReference type="SAM" id="MobiDB-lite"/>
    </source>
</evidence>
<evidence type="ECO:0000313" key="9">
    <source>
        <dbReference type="Proteomes" id="UP000887116"/>
    </source>
</evidence>
<name>A0A8X6HHX1_TRICU</name>
<reference evidence="8" key="1">
    <citation type="submission" date="2020-07" db="EMBL/GenBank/DDBJ databases">
        <title>Multicomponent nature underlies the extraordinary mechanical properties of spider dragline silk.</title>
        <authorList>
            <person name="Kono N."/>
            <person name="Nakamura H."/>
            <person name="Mori M."/>
            <person name="Yoshida Y."/>
            <person name="Ohtoshi R."/>
            <person name="Malay A.D."/>
            <person name="Moran D.A.P."/>
            <person name="Tomita M."/>
            <person name="Numata K."/>
            <person name="Arakawa K."/>
        </authorList>
    </citation>
    <scope>NUCLEOTIDE SEQUENCE</scope>
</reference>
<dbReference type="OrthoDB" id="6418155at2759"/>
<keyword evidence="4" id="KW-0539">Nucleus</keyword>
<dbReference type="InterPro" id="IPR000232">
    <property type="entry name" value="HSF_DNA-bd"/>
</dbReference>
<protein>
    <submittedName>
        <fullName evidence="8">HSF_DOMAIN domain-containing protein</fullName>
    </submittedName>
</protein>
<dbReference type="EMBL" id="BMAO01013186">
    <property type="protein sequence ID" value="GFQ86919.1"/>
    <property type="molecule type" value="Genomic_DNA"/>
</dbReference>
<evidence type="ECO:0000256" key="1">
    <source>
        <dbReference type="ARBA" id="ARBA00004123"/>
    </source>
</evidence>
<dbReference type="Gene3D" id="1.10.10.10">
    <property type="entry name" value="Winged helix-like DNA-binding domain superfamily/Winged helix DNA-binding domain"/>
    <property type="match status" value="1"/>
</dbReference>
<dbReference type="PANTHER" id="PTHR10015">
    <property type="entry name" value="HEAT SHOCK TRANSCRIPTION FACTOR"/>
    <property type="match status" value="1"/>
</dbReference>
<evidence type="ECO:0000313" key="8">
    <source>
        <dbReference type="EMBL" id="GFQ86919.1"/>
    </source>
</evidence>
<dbReference type="SUPFAM" id="SSF46785">
    <property type="entry name" value="Winged helix' DNA-binding domain"/>
    <property type="match status" value="1"/>
</dbReference>
<dbReference type="GO" id="GO:0043565">
    <property type="term" value="F:sequence-specific DNA binding"/>
    <property type="evidence" value="ECO:0007669"/>
    <property type="project" value="InterPro"/>
</dbReference>
<organism evidence="8 9">
    <name type="scientific">Trichonephila clavata</name>
    <name type="common">Joro spider</name>
    <name type="synonym">Nephila clavata</name>
    <dbReference type="NCBI Taxonomy" id="2740835"/>
    <lineage>
        <taxon>Eukaryota</taxon>
        <taxon>Metazoa</taxon>
        <taxon>Ecdysozoa</taxon>
        <taxon>Arthropoda</taxon>
        <taxon>Chelicerata</taxon>
        <taxon>Arachnida</taxon>
        <taxon>Araneae</taxon>
        <taxon>Araneomorphae</taxon>
        <taxon>Entelegynae</taxon>
        <taxon>Araneoidea</taxon>
        <taxon>Nephilidae</taxon>
        <taxon>Trichonephila</taxon>
    </lineage>
</organism>
<dbReference type="Proteomes" id="UP000887116">
    <property type="component" value="Unassembled WGS sequence"/>
</dbReference>
<keyword evidence="3" id="KW-0238">DNA-binding</keyword>